<organism evidence="5 6">
    <name type="scientific">Ceratopteris richardii</name>
    <name type="common">Triangle waterfern</name>
    <dbReference type="NCBI Taxonomy" id="49495"/>
    <lineage>
        <taxon>Eukaryota</taxon>
        <taxon>Viridiplantae</taxon>
        <taxon>Streptophyta</taxon>
        <taxon>Embryophyta</taxon>
        <taxon>Tracheophyta</taxon>
        <taxon>Polypodiopsida</taxon>
        <taxon>Polypodiidae</taxon>
        <taxon>Polypodiales</taxon>
        <taxon>Pteridineae</taxon>
        <taxon>Pteridaceae</taxon>
        <taxon>Parkerioideae</taxon>
        <taxon>Ceratopteris</taxon>
    </lineage>
</organism>
<protein>
    <recommendedName>
        <fullName evidence="4">BHLH domain-containing protein</fullName>
    </recommendedName>
</protein>
<dbReference type="SMART" id="SM00353">
    <property type="entry name" value="HLH"/>
    <property type="match status" value="1"/>
</dbReference>
<gene>
    <name evidence="5" type="ORF">KP509_09G011200</name>
</gene>
<feature type="region of interest" description="Disordered" evidence="3">
    <location>
        <begin position="1"/>
        <end position="25"/>
    </location>
</feature>
<accession>A0A8T2U461</accession>
<keyword evidence="2" id="KW-0804">Transcription</keyword>
<dbReference type="PROSITE" id="PS50888">
    <property type="entry name" value="BHLH"/>
    <property type="match status" value="1"/>
</dbReference>
<keyword evidence="6" id="KW-1185">Reference proteome</keyword>
<dbReference type="OrthoDB" id="690068at2759"/>
<dbReference type="GO" id="GO:0046983">
    <property type="term" value="F:protein dimerization activity"/>
    <property type="evidence" value="ECO:0007669"/>
    <property type="project" value="InterPro"/>
</dbReference>
<feature type="domain" description="BHLH" evidence="4">
    <location>
        <begin position="89"/>
        <end position="138"/>
    </location>
</feature>
<dbReference type="PANTHER" id="PTHR46266:SF4">
    <property type="entry name" value="TRANSCRIPTION FACTOR TT8"/>
    <property type="match status" value="1"/>
</dbReference>
<comment type="caution">
    <text evidence="5">The sequence shown here is derived from an EMBL/GenBank/DDBJ whole genome shotgun (WGS) entry which is preliminary data.</text>
</comment>
<dbReference type="Gene3D" id="4.10.280.10">
    <property type="entry name" value="Helix-loop-helix DNA-binding domain"/>
    <property type="match status" value="1"/>
</dbReference>
<evidence type="ECO:0000256" key="3">
    <source>
        <dbReference type="SAM" id="MobiDB-lite"/>
    </source>
</evidence>
<evidence type="ECO:0000256" key="2">
    <source>
        <dbReference type="ARBA" id="ARBA00023163"/>
    </source>
</evidence>
<dbReference type="AlphaFoldDB" id="A0A8T2U461"/>
<dbReference type="InterPro" id="IPR011598">
    <property type="entry name" value="bHLH_dom"/>
</dbReference>
<reference evidence="5" key="1">
    <citation type="submission" date="2021-08" db="EMBL/GenBank/DDBJ databases">
        <title>WGS assembly of Ceratopteris richardii.</title>
        <authorList>
            <person name="Marchant D.B."/>
            <person name="Chen G."/>
            <person name="Jenkins J."/>
            <person name="Shu S."/>
            <person name="Leebens-Mack J."/>
            <person name="Grimwood J."/>
            <person name="Schmutz J."/>
            <person name="Soltis P."/>
            <person name="Soltis D."/>
            <person name="Chen Z.-H."/>
        </authorList>
    </citation>
    <scope>NUCLEOTIDE SEQUENCE</scope>
    <source>
        <strain evidence="5">Whitten #5841</strain>
        <tissue evidence="5">Leaf</tissue>
    </source>
</reference>
<evidence type="ECO:0000313" key="6">
    <source>
        <dbReference type="Proteomes" id="UP000825935"/>
    </source>
</evidence>
<dbReference type="InterPro" id="IPR036638">
    <property type="entry name" value="HLH_DNA-bd_sf"/>
</dbReference>
<keyword evidence="1" id="KW-0805">Transcription regulation</keyword>
<dbReference type="Proteomes" id="UP000825935">
    <property type="component" value="Chromosome 9"/>
</dbReference>
<proteinExistence type="predicted"/>
<dbReference type="SUPFAM" id="SSF47459">
    <property type="entry name" value="HLH, helix-loop-helix DNA-binding domain"/>
    <property type="match status" value="1"/>
</dbReference>
<evidence type="ECO:0000313" key="5">
    <source>
        <dbReference type="EMBL" id="KAH7428676.1"/>
    </source>
</evidence>
<dbReference type="EMBL" id="CM035414">
    <property type="protein sequence ID" value="KAH7428675.1"/>
    <property type="molecule type" value="Genomic_DNA"/>
</dbReference>
<evidence type="ECO:0000256" key="1">
    <source>
        <dbReference type="ARBA" id="ARBA00023015"/>
    </source>
</evidence>
<dbReference type="PANTHER" id="PTHR46266">
    <property type="entry name" value="TRANSCRIPTION FACTOR TT8"/>
    <property type="match status" value="1"/>
</dbReference>
<feature type="region of interest" description="Disordered" evidence="3">
    <location>
        <begin position="48"/>
        <end position="83"/>
    </location>
</feature>
<sequence>MQTYPMDNRYLLNRCSPQHESRTQLPKVAEKLQQQNLTTALKGELVASSAGRRGVQPQPVKSLDADCISSENSSGDDHHHQQDKEMNDLAAINHMYAERRRRKRQRECFAELRKLVPNIRKRDNVTVLEHTIIFIKELQSKAAELERLYSLKYELLATDLGL</sequence>
<name>A0A8T2U461_CERRI</name>
<evidence type="ECO:0000259" key="4">
    <source>
        <dbReference type="PROSITE" id="PS50888"/>
    </source>
</evidence>
<dbReference type="EMBL" id="CM035414">
    <property type="protein sequence ID" value="KAH7428676.1"/>
    <property type="molecule type" value="Genomic_DNA"/>
</dbReference>
<dbReference type="Pfam" id="PF00010">
    <property type="entry name" value="HLH"/>
    <property type="match status" value="1"/>
</dbReference>